<accession>A0AAV5AU62</accession>
<organism evidence="2 3">
    <name type="scientific">Clathrus columnatus</name>
    <dbReference type="NCBI Taxonomy" id="1419009"/>
    <lineage>
        <taxon>Eukaryota</taxon>
        <taxon>Fungi</taxon>
        <taxon>Dikarya</taxon>
        <taxon>Basidiomycota</taxon>
        <taxon>Agaricomycotina</taxon>
        <taxon>Agaricomycetes</taxon>
        <taxon>Phallomycetidae</taxon>
        <taxon>Phallales</taxon>
        <taxon>Clathraceae</taxon>
        <taxon>Clathrus</taxon>
    </lineage>
</organism>
<keyword evidence="3" id="KW-1185">Reference proteome</keyword>
<keyword evidence="1" id="KW-1133">Transmembrane helix</keyword>
<dbReference type="Proteomes" id="UP001050691">
    <property type="component" value="Unassembled WGS sequence"/>
</dbReference>
<evidence type="ECO:0000313" key="2">
    <source>
        <dbReference type="EMBL" id="GJJ15831.1"/>
    </source>
</evidence>
<comment type="caution">
    <text evidence="2">The sequence shown here is derived from an EMBL/GenBank/DDBJ whole genome shotgun (WGS) entry which is preliminary data.</text>
</comment>
<evidence type="ECO:0000256" key="1">
    <source>
        <dbReference type="SAM" id="Phobius"/>
    </source>
</evidence>
<name>A0AAV5AU62_9AGAM</name>
<keyword evidence="1" id="KW-0812">Transmembrane</keyword>
<feature type="transmembrane region" description="Helical" evidence="1">
    <location>
        <begin position="12"/>
        <end position="36"/>
    </location>
</feature>
<gene>
    <name evidence="2" type="ORF">Clacol_010109</name>
</gene>
<evidence type="ECO:0000313" key="3">
    <source>
        <dbReference type="Proteomes" id="UP001050691"/>
    </source>
</evidence>
<protein>
    <submittedName>
        <fullName evidence="2">Uncharacterized protein</fullName>
    </submittedName>
</protein>
<keyword evidence="1" id="KW-0472">Membrane</keyword>
<dbReference type="AlphaFoldDB" id="A0AAV5AU62"/>
<proteinExistence type="predicted"/>
<reference evidence="2" key="1">
    <citation type="submission" date="2021-10" db="EMBL/GenBank/DDBJ databases">
        <title>De novo Genome Assembly of Clathrus columnatus (Basidiomycota, Fungi) Using Illumina and Nanopore Sequence Data.</title>
        <authorList>
            <person name="Ogiso-Tanaka E."/>
            <person name="Itagaki H."/>
            <person name="Hosoya T."/>
            <person name="Hosaka K."/>
        </authorList>
    </citation>
    <scope>NUCLEOTIDE SEQUENCE</scope>
    <source>
        <strain evidence="2">MO-923</strain>
    </source>
</reference>
<sequence>MARFVSALLPTLILIINISTVISDALAFVAVIYRVWGLWKLGRSLDLETGDNLVTSILQQD</sequence>
<dbReference type="EMBL" id="BPWL01000011">
    <property type="protein sequence ID" value="GJJ15831.1"/>
    <property type="molecule type" value="Genomic_DNA"/>
</dbReference>